<dbReference type="PATRIC" id="fig|1618635.3.peg.220"/>
<dbReference type="SUPFAM" id="SSF52540">
    <property type="entry name" value="P-loop containing nucleoside triphosphate hydrolases"/>
    <property type="match status" value="1"/>
</dbReference>
<dbReference type="EMBL" id="LCAP01000002">
    <property type="protein sequence ID" value="KKR91749.1"/>
    <property type="molecule type" value="Genomic_DNA"/>
</dbReference>
<name>A0A0G0USL5_9BACT</name>
<dbReference type="Pfam" id="PF13238">
    <property type="entry name" value="AAA_18"/>
    <property type="match status" value="1"/>
</dbReference>
<dbReference type="PANTHER" id="PTHR41930:SF1">
    <property type="entry name" value="DEPHOSPHO-COA KINASE"/>
    <property type="match status" value="1"/>
</dbReference>
<evidence type="ECO:0000313" key="1">
    <source>
        <dbReference type="EMBL" id="KKR91749.1"/>
    </source>
</evidence>
<evidence type="ECO:0000313" key="2">
    <source>
        <dbReference type="Proteomes" id="UP000034190"/>
    </source>
</evidence>
<dbReference type="Gene3D" id="3.40.50.300">
    <property type="entry name" value="P-loop containing nucleotide triphosphate hydrolases"/>
    <property type="match status" value="1"/>
</dbReference>
<dbReference type="Proteomes" id="UP000034190">
    <property type="component" value="Unassembled WGS sequence"/>
</dbReference>
<protein>
    <recommendedName>
        <fullName evidence="3">Dephospho-CoA kinase-like protein</fullName>
    </recommendedName>
</protein>
<dbReference type="AlphaFoldDB" id="A0A0G0USL5"/>
<sequence>MKTNKKVIAIVGLPGSGKTEVGKFFIDLGFQPIRLGQLTLDEVRKKGLAPGEASERPVREAIRKKYGMAAYASLNFPRIDLLLKKNLVVVDGLYSWEEYVEFKKKYGKKITVIAVYASPKTRYTRLAARKWDKKNDLKMVNRPYTEEQAKKRDYAEISGLHTGGPIAMADFTIINQGSKAKLHKDLKTVCPLINKGSKTE</sequence>
<proteinExistence type="predicted"/>
<dbReference type="PANTHER" id="PTHR41930">
    <property type="entry name" value="UPF0200 PROTEIN MJ1399"/>
    <property type="match status" value="1"/>
</dbReference>
<accession>A0A0G0USL5</accession>
<comment type="caution">
    <text evidence="1">The sequence shown here is derived from an EMBL/GenBank/DDBJ whole genome shotgun (WGS) entry which is preliminary data.</text>
</comment>
<gene>
    <name evidence="1" type="ORF">UU43_C0002G0058</name>
</gene>
<reference evidence="1 2" key="1">
    <citation type="journal article" date="2015" name="Nature">
        <title>rRNA introns, odd ribosomes, and small enigmatic genomes across a large radiation of phyla.</title>
        <authorList>
            <person name="Brown C.T."/>
            <person name="Hug L.A."/>
            <person name="Thomas B.C."/>
            <person name="Sharon I."/>
            <person name="Castelle C.J."/>
            <person name="Singh A."/>
            <person name="Wilkins M.J."/>
            <person name="Williams K.H."/>
            <person name="Banfield J.F."/>
        </authorList>
    </citation>
    <scope>NUCLEOTIDE SEQUENCE [LARGE SCALE GENOMIC DNA]</scope>
</reference>
<organism evidence="1 2">
    <name type="scientific">Candidatus Falkowbacteria bacterium GW2011_GWA2_41_14</name>
    <dbReference type="NCBI Taxonomy" id="1618635"/>
    <lineage>
        <taxon>Bacteria</taxon>
        <taxon>Candidatus Falkowiibacteriota</taxon>
    </lineage>
</organism>
<dbReference type="InterPro" id="IPR027417">
    <property type="entry name" value="P-loop_NTPase"/>
</dbReference>
<evidence type="ECO:0008006" key="3">
    <source>
        <dbReference type="Google" id="ProtNLM"/>
    </source>
</evidence>